<dbReference type="InterPro" id="IPR036412">
    <property type="entry name" value="HAD-like_sf"/>
</dbReference>
<accession>A0A9W8W065</accession>
<dbReference type="InterPro" id="IPR023214">
    <property type="entry name" value="HAD_sf"/>
</dbReference>
<dbReference type="SUPFAM" id="SSF56784">
    <property type="entry name" value="HAD-like"/>
    <property type="match status" value="1"/>
</dbReference>
<dbReference type="Gene3D" id="1.10.150.750">
    <property type="match status" value="1"/>
</dbReference>
<keyword evidence="3" id="KW-1185">Reference proteome</keyword>
<evidence type="ECO:0008006" key="4">
    <source>
        <dbReference type="Google" id="ProtNLM"/>
    </source>
</evidence>
<dbReference type="PANTHER" id="PTHR43316">
    <property type="entry name" value="HYDROLASE, HALOACID DELAHOGENASE-RELATED"/>
    <property type="match status" value="1"/>
</dbReference>
<sequence length="259" mass="29496">MSYPDLTQFKALSFDCFGTLIDQESGFIAGLESILSRLPSPSNYKNNPIELVRRLNALAWDLEVSEPKLRYDLILSQSFERLAGELDVSVSEDEVDDVRSWVGRWVPFPDTVPGLEILKKHFKLIILSNVDNANISRSLDHFRPSVEFDKVYTAQDIGSYKPSHRNFNYLFTHVKDELNVDREKGELLHVARSLTADHVPAKQIGQRSVWISRGGETKEGQGAGGDYEKLKGDVAFEWRFDSIGKFAEEVERQFREKGV</sequence>
<dbReference type="InterPro" id="IPR051540">
    <property type="entry name" value="S-2-haloacid_dehalogenase"/>
</dbReference>
<evidence type="ECO:0000256" key="1">
    <source>
        <dbReference type="ARBA" id="ARBA00022801"/>
    </source>
</evidence>
<gene>
    <name evidence="2" type="ORF">N0V84_012020</name>
</gene>
<reference evidence="2" key="1">
    <citation type="submission" date="2022-10" db="EMBL/GenBank/DDBJ databases">
        <title>Tapping the CABI collections for fungal endophytes: first genome assemblies for Collariella, Neodidymelliopsis, Ascochyta clinopodiicola, Didymella pomorum, Didymosphaeria variabile, Neocosmospora piperis and Neocucurbitaria cava.</title>
        <authorList>
            <person name="Hill R."/>
        </authorList>
    </citation>
    <scope>NUCLEOTIDE SEQUENCE</scope>
    <source>
        <strain evidence="2">IMI 366586</strain>
    </source>
</reference>
<dbReference type="OrthoDB" id="444127at2759"/>
<dbReference type="EMBL" id="JAPEUR010000515">
    <property type="protein sequence ID" value="KAJ4308568.1"/>
    <property type="molecule type" value="Genomic_DNA"/>
</dbReference>
<dbReference type="Pfam" id="PF00702">
    <property type="entry name" value="Hydrolase"/>
    <property type="match status" value="1"/>
</dbReference>
<dbReference type="Gene3D" id="3.40.50.1000">
    <property type="entry name" value="HAD superfamily/HAD-like"/>
    <property type="match status" value="1"/>
</dbReference>
<evidence type="ECO:0000313" key="2">
    <source>
        <dbReference type="EMBL" id="KAJ4308568.1"/>
    </source>
</evidence>
<name>A0A9W8W065_9HYPO</name>
<dbReference type="InterPro" id="IPR006439">
    <property type="entry name" value="HAD-SF_hydro_IA"/>
</dbReference>
<dbReference type="Proteomes" id="UP001140502">
    <property type="component" value="Unassembled WGS sequence"/>
</dbReference>
<dbReference type="PRINTS" id="PR00413">
    <property type="entry name" value="HADHALOGNASE"/>
</dbReference>
<dbReference type="PANTHER" id="PTHR43316:SF9">
    <property type="entry name" value="ACID DEHALOGENASE, PUTATIVE (AFU_ORTHOLOGUE AFUA_6G14460)-RELATED"/>
    <property type="match status" value="1"/>
</dbReference>
<evidence type="ECO:0000313" key="3">
    <source>
        <dbReference type="Proteomes" id="UP001140502"/>
    </source>
</evidence>
<proteinExistence type="predicted"/>
<comment type="caution">
    <text evidence="2">The sequence shown here is derived from an EMBL/GenBank/DDBJ whole genome shotgun (WGS) entry which is preliminary data.</text>
</comment>
<protein>
    <recommendedName>
        <fullName evidence="4">Haloacid dehalogenase</fullName>
    </recommendedName>
</protein>
<dbReference type="GO" id="GO:0016791">
    <property type="term" value="F:phosphatase activity"/>
    <property type="evidence" value="ECO:0007669"/>
    <property type="project" value="UniProtKB-ARBA"/>
</dbReference>
<dbReference type="AlphaFoldDB" id="A0A9W8W065"/>
<keyword evidence="1" id="KW-0378">Hydrolase</keyword>
<organism evidence="2 3">
    <name type="scientific">Fusarium piperis</name>
    <dbReference type="NCBI Taxonomy" id="1435070"/>
    <lineage>
        <taxon>Eukaryota</taxon>
        <taxon>Fungi</taxon>
        <taxon>Dikarya</taxon>
        <taxon>Ascomycota</taxon>
        <taxon>Pezizomycotina</taxon>
        <taxon>Sordariomycetes</taxon>
        <taxon>Hypocreomycetidae</taxon>
        <taxon>Hypocreales</taxon>
        <taxon>Nectriaceae</taxon>
        <taxon>Fusarium</taxon>
        <taxon>Fusarium solani species complex</taxon>
    </lineage>
</organism>